<dbReference type="EMBL" id="LT554210">
    <property type="protein sequence ID" value="SAM03632.1"/>
    <property type="molecule type" value="Genomic_DNA"/>
</dbReference>
<name>A0A163TCZ2_ABSGL</name>
<dbReference type="InParanoid" id="A0A163TCZ2"/>
<organism evidence="1">
    <name type="scientific">Absidia glauca</name>
    <name type="common">Pin mould</name>
    <dbReference type="NCBI Taxonomy" id="4829"/>
    <lineage>
        <taxon>Eukaryota</taxon>
        <taxon>Fungi</taxon>
        <taxon>Fungi incertae sedis</taxon>
        <taxon>Mucoromycota</taxon>
        <taxon>Mucoromycotina</taxon>
        <taxon>Mucoromycetes</taxon>
        <taxon>Mucorales</taxon>
        <taxon>Cunninghamellaceae</taxon>
        <taxon>Absidia</taxon>
    </lineage>
</organism>
<accession>A0A163TCZ2</accession>
<reference evidence="1" key="1">
    <citation type="submission" date="2016-04" db="EMBL/GenBank/DDBJ databases">
        <authorList>
            <person name="Evans L.H."/>
            <person name="Alamgir A."/>
            <person name="Owens N."/>
            <person name="Weber N.D."/>
            <person name="Virtaneva K."/>
            <person name="Barbian K."/>
            <person name="Babar A."/>
            <person name="Rosenke K."/>
        </authorList>
    </citation>
    <scope>NUCLEOTIDE SEQUENCE [LARGE SCALE GENOMIC DNA]</scope>
    <source>
        <strain evidence="1">CBS 101.48</strain>
    </source>
</reference>
<dbReference type="Proteomes" id="UP000078561">
    <property type="component" value="Unassembled WGS sequence"/>
</dbReference>
<evidence type="ECO:0000313" key="1">
    <source>
        <dbReference type="EMBL" id="SAM03632.1"/>
    </source>
</evidence>
<keyword evidence="2" id="KW-1185">Reference proteome</keyword>
<proteinExistence type="predicted"/>
<dbReference type="AlphaFoldDB" id="A0A163TCZ2"/>
<protein>
    <submittedName>
        <fullName evidence="1">Uncharacterized protein</fullName>
    </submittedName>
</protein>
<gene>
    <name evidence="1" type="primary">ABSGL_09474.1 scaffold 11253</name>
</gene>
<sequence>MAAFEITRVFGRQHNVNMAWLFHGNGPTLTDPWWGTGEGPPSPMTQRVPDSDNQLDAKALKSIDCFRFGSPHHWETRSYSAVWDSLIILSHVSRGCRHSLVAISTWIQSL</sequence>
<evidence type="ECO:0000313" key="2">
    <source>
        <dbReference type="Proteomes" id="UP000078561"/>
    </source>
</evidence>